<dbReference type="Gene3D" id="1.20.58.430">
    <property type="entry name" value="Type IV secretion system, VirB5-domain"/>
    <property type="match status" value="1"/>
</dbReference>
<evidence type="ECO:0000313" key="3">
    <source>
        <dbReference type="EMBL" id="STX88323.1"/>
    </source>
</evidence>
<keyword evidence="1" id="KW-0175">Coiled coil</keyword>
<accession>A0A378KTA8</accession>
<dbReference type="AlphaFoldDB" id="A0A378KTA8"/>
<dbReference type="Pfam" id="PF07996">
    <property type="entry name" value="T4SS"/>
    <property type="match status" value="1"/>
</dbReference>
<dbReference type="Proteomes" id="UP000254033">
    <property type="component" value="Unassembled WGS sequence"/>
</dbReference>
<feature type="chain" id="PRO_5017061638" evidence="2">
    <location>
        <begin position="21"/>
        <end position="234"/>
    </location>
</feature>
<dbReference type="SUPFAM" id="SSF101082">
    <property type="entry name" value="Typo IV secretion system protein TraC"/>
    <property type="match status" value="1"/>
</dbReference>
<evidence type="ECO:0000313" key="4">
    <source>
        <dbReference type="Proteomes" id="UP000254033"/>
    </source>
</evidence>
<organism evidence="3 4">
    <name type="scientific">Legionella feeleii</name>
    <dbReference type="NCBI Taxonomy" id="453"/>
    <lineage>
        <taxon>Bacteria</taxon>
        <taxon>Pseudomonadati</taxon>
        <taxon>Pseudomonadota</taxon>
        <taxon>Gammaproteobacteria</taxon>
        <taxon>Legionellales</taxon>
        <taxon>Legionellaceae</taxon>
        <taxon>Legionella</taxon>
    </lineage>
</organism>
<name>A0A378KTA8_9GAMM</name>
<dbReference type="InterPro" id="IPR023220">
    <property type="entry name" value="T4SS_VirB5-domain"/>
</dbReference>
<dbReference type="RefSeq" id="WP_115176531.1">
    <property type="nucleotide sequence ID" value="NZ_UGNY01000002.1"/>
</dbReference>
<proteinExistence type="predicted"/>
<dbReference type="InterPro" id="IPR014158">
    <property type="entry name" value="T4SS_VirB5"/>
</dbReference>
<feature type="signal peptide" evidence="2">
    <location>
        <begin position="1"/>
        <end position="20"/>
    </location>
</feature>
<keyword evidence="2" id="KW-0732">Signal</keyword>
<feature type="coiled-coil region" evidence="1">
    <location>
        <begin position="38"/>
        <end position="65"/>
    </location>
</feature>
<evidence type="ECO:0000256" key="2">
    <source>
        <dbReference type="SAM" id="SignalP"/>
    </source>
</evidence>
<reference evidence="3 4" key="1">
    <citation type="submission" date="2018-06" db="EMBL/GenBank/DDBJ databases">
        <authorList>
            <consortium name="Pathogen Informatics"/>
            <person name="Doyle S."/>
        </authorList>
    </citation>
    <scope>NUCLEOTIDE SEQUENCE [LARGE SCALE GENOMIC DNA]</scope>
    <source>
        <strain evidence="3 4">NCTC11978</strain>
    </source>
</reference>
<dbReference type="EMBL" id="UGNY01000002">
    <property type="protein sequence ID" value="STX88323.1"/>
    <property type="molecule type" value="Genomic_DNA"/>
</dbReference>
<evidence type="ECO:0000256" key="1">
    <source>
        <dbReference type="SAM" id="Coils"/>
    </source>
</evidence>
<sequence>MTNPRAGMMGLLLASLPVHADLLNVQDIEMLKIAKDQLSNIKKVEDKLRGELQALDNQKRILEESQKLMQGHYGYGSLHENQSLGSWQHSGKDFASLLQSTDGGGQDALSRLAQELSKDFPLKPASELYANPNSEQAKLYTLLAKTTLASRAGSTLTYNRIDEELTMLESLQKEIEKSPNQKATLDLIARIQIEEAKLVAYQLKAGAVSQQMDSLKSQQEVSDAAWANQFFKWP</sequence>
<gene>
    <name evidence="3" type="primary">virB5_2</name>
    <name evidence="3" type="ORF">NCTC11978_03340</name>
</gene>
<protein>
    <submittedName>
        <fullName evidence="3">Protein LvhB5</fullName>
    </submittedName>
</protein>